<keyword evidence="7" id="KW-1185">Reference proteome</keyword>
<evidence type="ECO:0000313" key="6">
    <source>
        <dbReference type="EMBL" id="MDI6105086.1"/>
    </source>
</evidence>
<dbReference type="Proteomes" id="UP001241758">
    <property type="component" value="Unassembled WGS sequence"/>
</dbReference>
<evidence type="ECO:0000256" key="1">
    <source>
        <dbReference type="ARBA" id="ARBA00006383"/>
    </source>
</evidence>
<protein>
    <recommendedName>
        <fullName evidence="4">Aminoglycoside N(3)-acetyltransferase</fullName>
        <ecNumber evidence="4">2.3.1.-</ecNumber>
    </recommendedName>
</protein>
<evidence type="ECO:0000313" key="7">
    <source>
        <dbReference type="Proteomes" id="UP001241758"/>
    </source>
</evidence>
<evidence type="ECO:0000256" key="5">
    <source>
        <dbReference type="SAM" id="MobiDB-lite"/>
    </source>
</evidence>
<keyword evidence="4" id="KW-0046">Antibiotic resistance</keyword>
<evidence type="ECO:0000256" key="2">
    <source>
        <dbReference type="ARBA" id="ARBA00022679"/>
    </source>
</evidence>
<dbReference type="EMBL" id="JASCTH010000040">
    <property type="protein sequence ID" value="MDI6105086.1"/>
    <property type="molecule type" value="Genomic_DNA"/>
</dbReference>
<gene>
    <name evidence="6" type="ORF">QLQ12_41530</name>
</gene>
<dbReference type="SUPFAM" id="SSF110710">
    <property type="entry name" value="TTHA0583/YokD-like"/>
    <property type="match status" value="1"/>
</dbReference>
<keyword evidence="2 4" id="KW-0808">Transferase</keyword>
<dbReference type="RefSeq" id="WP_282766547.1">
    <property type="nucleotide sequence ID" value="NZ_JASCTH010000040.1"/>
</dbReference>
<comment type="catalytic activity">
    <reaction evidence="4">
        <text>a 2-deoxystreptamine antibiotic + acetyl-CoA = an N(3)-acetyl-2-deoxystreptamine antibiotic + CoA + H(+)</text>
        <dbReference type="Rhea" id="RHEA:12665"/>
        <dbReference type="ChEBI" id="CHEBI:15378"/>
        <dbReference type="ChEBI" id="CHEBI:57287"/>
        <dbReference type="ChEBI" id="CHEBI:57288"/>
        <dbReference type="ChEBI" id="CHEBI:57921"/>
        <dbReference type="ChEBI" id="CHEBI:77452"/>
        <dbReference type="EC" id="2.3.1.81"/>
    </reaction>
</comment>
<dbReference type="EC" id="2.3.1.-" evidence="4"/>
<keyword evidence="3 4" id="KW-0012">Acyltransferase</keyword>
<feature type="region of interest" description="Disordered" evidence="5">
    <location>
        <begin position="1"/>
        <end position="30"/>
    </location>
</feature>
<accession>A0ABT6WZB1</accession>
<proteinExistence type="inferred from homology"/>
<dbReference type="PANTHER" id="PTHR11104:SF0">
    <property type="entry name" value="SPBETA PROPHAGE-DERIVED AMINOGLYCOSIDE N(3')-ACETYLTRANSFERASE-LIKE PROTEIN YOKD"/>
    <property type="match status" value="1"/>
</dbReference>
<dbReference type="PANTHER" id="PTHR11104">
    <property type="entry name" value="AMINOGLYCOSIDE N3-ACETYLTRANSFERASE"/>
    <property type="match status" value="1"/>
</dbReference>
<reference evidence="6 7" key="1">
    <citation type="submission" date="2023-05" db="EMBL/GenBank/DDBJ databases">
        <title>Actinoplanes sp. NEAU-A12 genome sequencing.</title>
        <authorList>
            <person name="Wang Z.-S."/>
        </authorList>
    </citation>
    <scope>NUCLEOTIDE SEQUENCE [LARGE SCALE GENOMIC DNA]</scope>
    <source>
        <strain evidence="6 7">NEAU-A12</strain>
    </source>
</reference>
<name>A0ABT6WZB1_9ACTN</name>
<evidence type="ECO:0000256" key="3">
    <source>
        <dbReference type="ARBA" id="ARBA00023315"/>
    </source>
</evidence>
<sequence length="291" mass="30769">MTEDLSRPATPEQQPDEPGQQQPAAGALEREQAMPHTAVSLAADLRALGLAAGDTVLVHAALRSLGFVAGSAHAVVLALLDVLGPEGTLVVPTHTSYNSDPAGWSNPPVPESWWPVIRRENPGFDPVLSLSRWMGVLAETVRTWPGAMRSSHPQVSFAALGARAAEIVGTHPVEDELGDGSPLGAVYRLGGKVLLLGCGHANNTSLHLSECRQEQPKMDANGAAVRDVDGVVRWVTWTAPATDSGDFAELGAAFDVVGPVAMGKVGNATARLMPQRDLVDFGVGWIREHRR</sequence>
<comment type="similarity">
    <text evidence="1 4">Belongs to the antibiotic N-acetyltransferase family.</text>
</comment>
<dbReference type="InterPro" id="IPR028345">
    <property type="entry name" value="Antibiotic_NAT-like"/>
</dbReference>
<feature type="compositionally biased region" description="Low complexity" evidence="5">
    <location>
        <begin position="11"/>
        <end position="27"/>
    </location>
</feature>
<evidence type="ECO:0000256" key="4">
    <source>
        <dbReference type="RuleBase" id="RU365031"/>
    </source>
</evidence>
<organism evidence="6 7">
    <name type="scientific">Actinoplanes sandaracinus</name>
    <dbReference type="NCBI Taxonomy" id="3045177"/>
    <lineage>
        <taxon>Bacteria</taxon>
        <taxon>Bacillati</taxon>
        <taxon>Actinomycetota</taxon>
        <taxon>Actinomycetes</taxon>
        <taxon>Micromonosporales</taxon>
        <taxon>Micromonosporaceae</taxon>
        <taxon>Actinoplanes</taxon>
    </lineage>
</organism>
<comment type="caution">
    <text evidence="6">The sequence shown here is derived from an EMBL/GenBank/DDBJ whole genome shotgun (WGS) entry which is preliminary data.</text>
</comment>
<dbReference type="InterPro" id="IPR003679">
    <property type="entry name" value="Amioglycoside_AcTrfase"/>
</dbReference>
<dbReference type="Pfam" id="PF02522">
    <property type="entry name" value="Antibiotic_NAT"/>
    <property type="match status" value="1"/>
</dbReference>